<proteinExistence type="predicted"/>
<organism evidence="2 3">
    <name type="scientific">Clunio marinus</name>
    <dbReference type="NCBI Taxonomy" id="568069"/>
    <lineage>
        <taxon>Eukaryota</taxon>
        <taxon>Metazoa</taxon>
        <taxon>Ecdysozoa</taxon>
        <taxon>Arthropoda</taxon>
        <taxon>Hexapoda</taxon>
        <taxon>Insecta</taxon>
        <taxon>Pterygota</taxon>
        <taxon>Neoptera</taxon>
        <taxon>Endopterygota</taxon>
        <taxon>Diptera</taxon>
        <taxon>Nematocera</taxon>
        <taxon>Chironomoidea</taxon>
        <taxon>Chironomidae</taxon>
        <taxon>Clunio</taxon>
    </lineage>
</organism>
<sequence>MKPFVKAVPIVRYTFLSPISRKDYEGFDMREAKANIYTKKTMIGREWVKKKGKGKRNDKDNKYPNSSSHLIIRKHENVFVGKGKCKNNGGSLTRQILPMGNAIIGNRRENMK</sequence>
<protein>
    <submittedName>
        <fullName evidence="2">CLUMA_CG012773, isoform A</fullName>
    </submittedName>
</protein>
<gene>
    <name evidence="2" type="ORF">CLUMA_CG012773</name>
</gene>
<name>A0A1J1ILH7_9DIPT</name>
<evidence type="ECO:0000313" key="3">
    <source>
        <dbReference type="Proteomes" id="UP000183832"/>
    </source>
</evidence>
<dbReference type="EMBL" id="CVRI01000050">
    <property type="protein sequence ID" value="CRK99313.1"/>
    <property type="molecule type" value="Genomic_DNA"/>
</dbReference>
<feature type="region of interest" description="Disordered" evidence="1">
    <location>
        <begin position="48"/>
        <end position="67"/>
    </location>
</feature>
<evidence type="ECO:0000256" key="1">
    <source>
        <dbReference type="SAM" id="MobiDB-lite"/>
    </source>
</evidence>
<evidence type="ECO:0000313" key="2">
    <source>
        <dbReference type="EMBL" id="CRK99313.1"/>
    </source>
</evidence>
<keyword evidence="3" id="KW-1185">Reference proteome</keyword>
<dbReference type="Proteomes" id="UP000183832">
    <property type="component" value="Unassembled WGS sequence"/>
</dbReference>
<dbReference type="AlphaFoldDB" id="A0A1J1ILH7"/>
<accession>A0A1J1ILH7</accession>
<reference evidence="2 3" key="1">
    <citation type="submission" date="2015-04" db="EMBL/GenBank/DDBJ databases">
        <authorList>
            <person name="Syromyatnikov M.Y."/>
            <person name="Popov V.N."/>
        </authorList>
    </citation>
    <scope>NUCLEOTIDE SEQUENCE [LARGE SCALE GENOMIC DNA]</scope>
</reference>